<evidence type="ECO:0000313" key="4">
    <source>
        <dbReference type="Proteomes" id="UP000193498"/>
    </source>
</evidence>
<dbReference type="InParanoid" id="A0A1Y1Y0V2"/>
<evidence type="ECO:0000313" key="3">
    <source>
        <dbReference type="EMBL" id="ORX91525.1"/>
    </source>
</evidence>
<keyword evidence="1" id="KW-0175">Coiled coil</keyword>
<feature type="compositionally biased region" description="Basic and acidic residues" evidence="2">
    <location>
        <begin position="60"/>
        <end position="72"/>
    </location>
</feature>
<evidence type="ECO:0000256" key="2">
    <source>
        <dbReference type="SAM" id="MobiDB-lite"/>
    </source>
</evidence>
<feature type="compositionally biased region" description="Polar residues" evidence="2">
    <location>
        <begin position="28"/>
        <end position="53"/>
    </location>
</feature>
<feature type="non-terminal residue" evidence="3">
    <location>
        <position position="1"/>
    </location>
</feature>
<keyword evidence="4" id="KW-1185">Reference proteome</keyword>
<organism evidence="3 4">
    <name type="scientific">Basidiobolus meristosporus CBS 931.73</name>
    <dbReference type="NCBI Taxonomy" id="1314790"/>
    <lineage>
        <taxon>Eukaryota</taxon>
        <taxon>Fungi</taxon>
        <taxon>Fungi incertae sedis</taxon>
        <taxon>Zoopagomycota</taxon>
        <taxon>Entomophthoromycotina</taxon>
        <taxon>Basidiobolomycetes</taxon>
        <taxon>Basidiobolales</taxon>
        <taxon>Basidiobolaceae</taxon>
        <taxon>Basidiobolus</taxon>
    </lineage>
</organism>
<dbReference type="EMBL" id="MCFE01000317">
    <property type="protein sequence ID" value="ORX91525.1"/>
    <property type="molecule type" value="Genomic_DNA"/>
</dbReference>
<reference evidence="3 4" key="1">
    <citation type="submission" date="2016-07" db="EMBL/GenBank/DDBJ databases">
        <title>Pervasive Adenine N6-methylation of Active Genes in Fungi.</title>
        <authorList>
            <consortium name="DOE Joint Genome Institute"/>
            <person name="Mondo S.J."/>
            <person name="Dannebaum R.O."/>
            <person name="Kuo R.C."/>
            <person name="Labutti K."/>
            <person name="Haridas S."/>
            <person name="Kuo A."/>
            <person name="Salamov A."/>
            <person name="Ahrendt S.R."/>
            <person name="Lipzen A."/>
            <person name="Sullivan W."/>
            <person name="Andreopoulos W.B."/>
            <person name="Clum A."/>
            <person name="Lindquist E."/>
            <person name="Daum C."/>
            <person name="Ramamoorthy G.K."/>
            <person name="Gryganskyi A."/>
            <person name="Culley D."/>
            <person name="Magnuson J.K."/>
            <person name="James T.Y."/>
            <person name="O'Malley M.A."/>
            <person name="Stajich J.E."/>
            <person name="Spatafora J.W."/>
            <person name="Visel A."/>
            <person name="Grigoriev I.V."/>
        </authorList>
    </citation>
    <scope>NUCLEOTIDE SEQUENCE [LARGE SCALE GENOMIC DNA]</scope>
    <source>
        <strain evidence="3 4">CBS 931.73</strain>
    </source>
</reference>
<accession>A0A1Y1Y0V2</accession>
<evidence type="ECO:0000256" key="1">
    <source>
        <dbReference type="SAM" id="Coils"/>
    </source>
</evidence>
<dbReference type="Proteomes" id="UP000193498">
    <property type="component" value="Unassembled WGS sequence"/>
</dbReference>
<dbReference type="AlphaFoldDB" id="A0A1Y1Y0V2"/>
<comment type="caution">
    <text evidence="3">The sequence shown here is derived from an EMBL/GenBank/DDBJ whole genome shotgun (WGS) entry which is preliminary data.</text>
</comment>
<feature type="coiled-coil region" evidence="1">
    <location>
        <begin position="91"/>
        <end position="118"/>
    </location>
</feature>
<protein>
    <submittedName>
        <fullName evidence="3">Uncharacterized protein</fullName>
    </submittedName>
</protein>
<feature type="compositionally biased region" description="Polar residues" evidence="2">
    <location>
        <begin position="1"/>
        <end position="14"/>
    </location>
</feature>
<feature type="region of interest" description="Disordered" evidence="2">
    <location>
        <begin position="1"/>
        <end position="72"/>
    </location>
</feature>
<proteinExistence type="predicted"/>
<sequence>MPPANTKKNPQIKTPSRVKHHPYASPAKLNTPSKGLQTVTRGTPGSSGTPNKTKSSKRTQNKERDSSLRDELNGLIGEVYSFGTKNKKMTKEDKAKSRKEKAEEYEALEKDFDSALEHFAVLGT</sequence>
<name>A0A1Y1Y0V2_9FUNG</name>
<gene>
    <name evidence="3" type="ORF">K493DRAFT_317196</name>
</gene>